<dbReference type="STRING" id="743788.S8DHH5"/>
<organism evidence="3 4">
    <name type="scientific">Fomitopsis schrenkii</name>
    <name type="common">Brown rot fungus</name>
    <dbReference type="NCBI Taxonomy" id="2126942"/>
    <lineage>
        <taxon>Eukaryota</taxon>
        <taxon>Fungi</taxon>
        <taxon>Dikarya</taxon>
        <taxon>Basidiomycota</taxon>
        <taxon>Agaricomycotina</taxon>
        <taxon>Agaricomycetes</taxon>
        <taxon>Polyporales</taxon>
        <taxon>Fomitopsis</taxon>
    </lineage>
</organism>
<dbReference type="InterPro" id="IPR008271">
    <property type="entry name" value="Ser/Thr_kinase_AS"/>
</dbReference>
<dbReference type="OrthoDB" id="10252171at2759"/>
<accession>S8DHH5</accession>
<dbReference type="InParanoid" id="S8DHH5"/>
<dbReference type="HOGENOM" id="CLU_1185045_0_0_1"/>
<evidence type="ECO:0000256" key="1">
    <source>
        <dbReference type="SAM" id="MobiDB-lite"/>
    </source>
</evidence>
<protein>
    <recommendedName>
        <fullName evidence="2">Protein kinase domain-containing protein</fullName>
    </recommendedName>
</protein>
<name>S8DHH5_FOMSC</name>
<sequence length="234" mass="25949">MSKEGGHFALNVADRRLSLLADILRKEALEKHVSERSRQEEPAQAQDVFALKAITKLDVLAHLKLQHTLRLAERAATEIVKGVEGFHVIYHDLKPQNILIAADGDTVLTDFGLSSREFPRRISPPTAPPTPPSLRGNLIASTPTAATHHWMKSEAAGSMKAAKRQSAQCQRGRKEKSGIPALDRDPTTRSTKRMMAVTSWRRTLPGVSTGFVPVRSLGRRRCGRRSRSMDVEYS</sequence>
<evidence type="ECO:0000313" key="4">
    <source>
        <dbReference type="Proteomes" id="UP000015241"/>
    </source>
</evidence>
<dbReference type="Pfam" id="PF00069">
    <property type="entry name" value="Pkinase"/>
    <property type="match status" value="1"/>
</dbReference>
<dbReference type="GO" id="GO:0005524">
    <property type="term" value="F:ATP binding"/>
    <property type="evidence" value="ECO:0007669"/>
    <property type="project" value="InterPro"/>
</dbReference>
<dbReference type="Proteomes" id="UP000015241">
    <property type="component" value="Unassembled WGS sequence"/>
</dbReference>
<dbReference type="PROSITE" id="PS50011">
    <property type="entry name" value="PROTEIN_KINASE_DOM"/>
    <property type="match status" value="1"/>
</dbReference>
<proteinExistence type="predicted"/>
<dbReference type="InterPro" id="IPR000719">
    <property type="entry name" value="Prot_kinase_dom"/>
</dbReference>
<feature type="region of interest" description="Disordered" evidence="1">
    <location>
        <begin position="169"/>
        <end position="193"/>
    </location>
</feature>
<dbReference type="InterPro" id="IPR011009">
    <property type="entry name" value="Kinase-like_dom_sf"/>
</dbReference>
<dbReference type="SUPFAM" id="SSF56112">
    <property type="entry name" value="Protein kinase-like (PK-like)"/>
    <property type="match status" value="1"/>
</dbReference>
<feature type="domain" description="Protein kinase" evidence="2">
    <location>
        <begin position="1"/>
        <end position="234"/>
    </location>
</feature>
<dbReference type="PROSITE" id="PS00108">
    <property type="entry name" value="PROTEIN_KINASE_ST"/>
    <property type="match status" value="1"/>
</dbReference>
<evidence type="ECO:0000313" key="3">
    <source>
        <dbReference type="EMBL" id="EPS92996.1"/>
    </source>
</evidence>
<dbReference type="Gene3D" id="1.10.510.10">
    <property type="entry name" value="Transferase(Phosphotransferase) domain 1"/>
    <property type="match status" value="1"/>
</dbReference>
<dbReference type="EMBL" id="KE504309">
    <property type="protein sequence ID" value="EPS92996.1"/>
    <property type="molecule type" value="Genomic_DNA"/>
</dbReference>
<keyword evidence="4" id="KW-1185">Reference proteome</keyword>
<evidence type="ECO:0000259" key="2">
    <source>
        <dbReference type="PROSITE" id="PS50011"/>
    </source>
</evidence>
<dbReference type="GO" id="GO:0004672">
    <property type="term" value="F:protein kinase activity"/>
    <property type="evidence" value="ECO:0007669"/>
    <property type="project" value="InterPro"/>
</dbReference>
<reference evidence="3 4" key="1">
    <citation type="journal article" date="2012" name="Science">
        <title>The Paleozoic origin of enzymatic lignin decomposition reconstructed from 31 fungal genomes.</title>
        <authorList>
            <person name="Floudas D."/>
            <person name="Binder M."/>
            <person name="Riley R."/>
            <person name="Barry K."/>
            <person name="Blanchette R.A."/>
            <person name="Henrissat B."/>
            <person name="Martinez A.T."/>
            <person name="Otillar R."/>
            <person name="Spatafora J.W."/>
            <person name="Yadav J.S."/>
            <person name="Aerts A."/>
            <person name="Benoit I."/>
            <person name="Boyd A."/>
            <person name="Carlson A."/>
            <person name="Copeland A."/>
            <person name="Coutinho P.M."/>
            <person name="de Vries R.P."/>
            <person name="Ferreira P."/>
            <person name="Findley K."/>
            <person name="Foster B."/>
            <person name="Gaskell J."/>
            <person name="Glotzer D."/>
            <person name="Gorecki P."/>
            <person name="Heitman J."/>
            <person name="Hesse C."/>
            <person name="Hori C."/>
            <person name="Igarashi K."/>
            <person name="Jurgens J.A."/>
            <person name="Kallen N."/>
            <person name="Kersten P."/>
            <person name="Kohler A."/>
            <person name="Kuees U."/>
            <person name="Kumar T.K.A."/>
            <person name="Kuo A."/>
            <person name="LaButti K."/>
            <person name="Larrondo L.F."/>
            <person name="Lindquist E."/>
            <person name="Ling A."/>
            <person name="Lombard V."/>
            <person name="Lucas S."/>
            <person name="Lundell T."/>
            <person name="Martin R."/>
            <person name="McLaughlin D.J."/>
            <person name="Morgenstern I."/>
            <person name="Morin E."/>
            <person name="Murat C."/>
            <person name="Nagy L.G."/>
            <person name="Nolan M."/>
            <person name="Ohm R.A."/>
            <person name="Patyshakuliyeva A."/>
            <person name="Rokas A."/>
            <person name="Ruiz-Duenas F.J."/>
            <person name="Sabat G."/>
            <person name="Salamov A."/>
            <person name="Samejima M."/>
            <person name="Schmutz J."/>
            <person name="Slot J.C."/>
            <person name="St John F."/>
            <person name="Stenlid J."/>
            <person name="Sun H."/>
            <person name="Sun S."/>
            <person name="Syed K."/>
            <person name="Tsang A."/>
            <person name="Wiebenga A."/>
            <person name="Young D."/>
            <person name="Pisabarro A."/>
            <person name="Eastwood D.C."/>
            <person name="Martin F."/>
            <person name="Cullen D."/>
            <person name="Grigoriev I.V."/>
            <person name="Hibbett D.S."/>
        </authorList>
    </citation>
    <scope>NUCLEOTIDE SEQUENCE</scope>
    <source>
        <strain evidence="4">FP-58527</strain>
    </source>
</reference>
<gene>
    <name evidence="3" type="ORF">FOMPIDRAFT_1056366</name>
</gene>
<dbReference type="AlphaFoldDB" id="S8DHH5"/>